<dbReference type="InterPro" id="IPR038945">
    <property type="entry name" value="MBD13-like"/>
</dbReference>
<evidence type="ECO:0000256" key="4">
    <source>
        <dbReference type="ARBA" id="ARBA00023163"/>
    </source>
</evidence>
<dbReference type="SUPFAM" id="SSF54171">
    <property type="entry name" value="DNA-binding domain"/>
    <property type="match status" value="1"/>
</dbReference>
<name>W1PJL6_AMBTC</name>
<evidence type="ECO:0000256" key="6">
    <source>
        <dbReference type="SAM" id="MobiDB-lite"/>
    </source>
</evidence>
<reference evidence="9" key="1">
    <citation type="journal article" date="2013" name="Science">
        <title>The Amborella genome and the evolution of flowering plants.</title>
        <authorList>
            <consortium name="Amborella Genome Project"/>
        </authorList>
    </citation>
    <scope>NUCLEOTIDE SEQUENCE [LARGE SCALE GENOMIC DNA]</scope>
</reference>
<evidence type="ECO:0000256" key="3">
    <source>
        <dbReference type="ARBA" id="ARBA00023125"/>
    </source>
</evidence>
<evidence type="ECO:0000313" key="8">
    <source>
        <dbReference type="EMBL" id="ERN07861.1"/>
    </source>
</evidence>
<organism evidence="8 9">
    <name type="scientific">Amborella trichopoda</name>
    <dbReference type="NCBI Taxonomy" id="13333"/>
    <lineage>
        <taxon>Eukaryota</taxon>
        <taxon>Viridiplantae</taxon>
        <taxon>Streptophyta</taxon>
        <taxon>Embryophyta</taxon>
        <taxon>Tracheophyta</taxon>
        <taxon>Spermatophyta</taxon>
        <taxon>Magnoliopsida</taxon>
        <taxon>Amborellales</taxon>
        <taxon>Amborellaceae</taxon>
        <taxon>Amborella</taxon>
    </lineage>
</organism>
<dbReference type="eggNOG" id="KOG4161">
    <property type="taxonomic scope" value="Eukaryota"/>
</dbReference>
<sequence>MSSHEGFELPTMATPLNHETAAKHQSGRLLHQSPQSTENPNDDGGLMEAMMGEHGGGGEILSSLPEKQPDLSGAPGFSNEIQAGSQFHGEVDMGGGALVVCDTPAGKMEALSEKRANDLSAVSSPDWLPAGWITEIKVRANGLTAGTKDKYFYDPVSKRKFRSKKEVFSFLETGKLGRYKPKPKSDVAEAQSSEKETNPPSSSKVQRNKLGSSSPKKKGKFDFVNRPSSVKWVLEAEGQWLAFIDGQELPESSKKAWVSALGLNASGVDAFQDCPLSHVLSALSLIISPLSLVSCEAKNTEIPEPEVNAGKKLCLPWVSPSSEDALPGGSHLRNVARSFEGVTPNQVTPQIVANPKKAVQPPTITQGETKKRKRMNARPERDVLLLLGRNLCKQAVSDLKENKDPKYFEIQGKDFPLGNRSELIL</sequence>
<protein>
    <recommendedName>
        <fullName evidence="7">MBD domain-containing protein</fullName>
    </recommendedName>
</protein>
<dbReference type="InterPro" id="IPR016177">
    <property type="entry name" value="DNA-bd_dom_sf"/>
</dbReference>
<dbReference type="AlphaFoldDB" id="W1PJL6"/>
<evidence type="ECO:0000259" key="7">
    <source>
        <dbReference type="PROSITE" id="PS50982"/>
    </source>
</evidence>
<dbReference type="PROSITE" id="PS50982">
    <property type="entry name" value="MBD"/>
    <property type="match status" value="1"/>
</dbReference>
<feature type="region of interest" description="Disordered" evidence="6">
    <location>
        <begin position="180"/>
        <end position="221"/>
    </location>
</feature>
<dbReference type="Gramene" id="ERN07861">
    <property type="protein sequence ID" value="ERN07861"/>
    <property type="gene ID" value="AMTR_s00012p00212320"/>
</dbReference>
<keyword evidence="5" id="KW-0539">Nucleus</keyword>
<keyword evidence="4" id="KW-0804">Transcription</keyword>
<proteinExistence type="predicted"/>
<keyword evidence="3" id="KW-0238">DNA-binding</keyword>
<dbReference type="PANTHER" id="PTHR34067">
    <property type="entry name" value="OS04G0193200 PROTEIN"/>
    <property type="match status" value="1"/>
</dbReference>
<dbReference type="Proteomes" id="UP000017836">
    <property type="component" value="Unassembled WGS sequence"/>
</dbReference>
<dbReference type="Pfam" id="PF01429">
    <property type="entry name" value="MBD"/>
    <property type="match status" value="1"/>
</dbReference>
<dbReference type="PANTHER" id="PTHR34067:SF20">
    <property type="entry name" value="OS08G0206700 PROTEIN"/>
    <property type="match status" value="1"/>
</dbReference>
<accession>W1PJL6</accession>
<dbReference type="InterPro" id="IPR001739">
    <property type="entry name" value="Methyl_CpG_DNA-bd"/>
</dbReference>
<keyword evidence="2" id="KW-0805">Transcription regulation</keyword>
<feature type="domain" description="MBD" evidence="7">
    <location>
        <begin position="118"/>
        <end position="192"/>
    </location>
</feature>
<dbReference type="GO" id="GO:0005634">
    <property type="term" value="C:nucleus"/>
    <property type="evidence" value="ECO:0007669"/>
    <property type="project" value="UniProtKB-SubCell"/>
</dbReference>
<feature type="region of interest" description="Disordered" evidence="6">
    <location>
        <begin position="1"/>
        <end position="81"/>
    </location>
</feature>
<dbReference type="Gene3D" id="3.30.890.10">
    <property type="entry name" value="Methyl-cpg-binding Protein 2, Chain A"/>
    <property type="match status" value="1"/>
</dbReference>
<dbReference type="EMBL" id="KI393609">
    <property type="protein sequence ID" value="ERN07861.1"/>
    <property type="molecule type" value="Genomic_DNA"/>
</dbReference>
<comment type="subcellular location">
    <subcellularLocation>
        <location evidence="1">Nucleus</location>
    </subcellularLocation>
</comment>
<dbReference type="STRING" id="13333.W1PJL6"/>
<feature type="compositionally biased region" description="Basic and acidic residues" evidence="6">
    <location>
        <begin position="183"/>
        <end position="197"/>
    </location>
</feature>
<gene>
    <name evidence="8" type="ORF">AMTR_s00012p00212320</name>
</gene>
<evidence type="ECO:0000256" key="5">
    <source>
        <dbReference type="ARBA" id="ARBA00023242"/>
    </source>
</evidence>
<evidence type="ECO:0000256" key="1">
    <source>
        <dbReference type="ARBA" id="ARBA00004123"/>
    </source>
</evidence>
<dbReference type="GO" id="GO:0003677">
    <property type="term" value="F:DNA binding"/>
    <property type="evidence" value="ECO:0007669"/>
    <property type="project" value="UniProtKB-KW"/>
</dbReference>
<evidence type="ECO:0000256" key="2">
    <source>
        <dbReference type="ARBA" id="ARBA00023015"/>
    </source>
</evidence>
<dbReference type="HOGENOM" id="CLU_646176_0_0_1"/>
<evidence type="ECO:0000313" key="9">
    <source>
        <dbReference type="Proteomes" id="UP000017836"/>
    </source>
</evidence>
<keyword evidence="9" id="KW-1185">Reference proteome</keyword>